<dbReference type="SMART" id="SM00091">
    <property type="entry name" value="PAS"/>
    <property type="match status" value="1"/>
</dbReference>
<dbReference type="InterPro" id="IPR003661">
    <property type="entry name" value="HisK_dim/P_dom"/>
</dbReference>
<evidence type="ECO:0000256" key="4">
    <source>
        <dbReference type="ARBA" id="ARBA00022679"/>
    </source>
</evidence>
<evidence type="ECO:0000313" key="10">
    <source>
        <dbReference type="EMBL" id="ASS89302.1"/>
    </source>
</evidence>
<name>A0A223E241_9BACI</name>
<keyword evidence="4" id="KW-0808">Transferase</keyword>
<dbReference type="CDD" id="cd00130">
    <property type="entry name" value="PAS"/>
    <property type="match status" value="1"/>
</dbReference>
<dbReference type="SUPFAM" id="SSF55785">
    <property type="entry name" value="PYP-like sensor domain (PAS domain)"/>
    <property type="match status" value="1"/>
</dbReference>
<dbReference type="PRINTS" id="PR00344">
    <property type="entry name" value="BCTRLSENSOR"/>
</dbReference>
<dbReference type="Pfam" id="PF13426">
    <property type="entry name" value="PAS_9"/>
    <property type="match status" value="1"/>
</dbReference>
<dbReference type="PROSITE" id="PS50109">
    <property type="entry name" value="HIS_KIN"/>
    <property type="match status" value="1"/>
</dbReference>
<dbReference type="SUPFAM" id="SSF55874">
    <property type="entry name" value="ATPase domain of HSP90 chaperone/DNA topoisomerase II/histidine kinase"/>
    <property type="match status" value="1"/>
</dbReference>
<evidence type="ECO:0000256" key="5">
    <source>
        <dbReference type="ARBA" id="ARBA00022741"/>
    </source>
</evidence>
<dbReference type="InterPro" id="IPR036097">
    <property type="entry name" value="HisK_dim/P_sf"/>
</dbReference>
<dbReference type="Gene3D" id="1.10.287.130">
    <property type="match status" value="1"/>
</dbReference>
<dbReference type="SMART" id="SM00387">
    <property type="entry name" value="HATPase_c"/>
    <property type="match status" value="1"/>
</dbReference>
<dbReference type="InterPro" id="IPR036890">
    <property type="entry name" value="HATPase_C_sf"/>
</dbReference>
<proteinExistence type="predicted"/>
<evidence type="ECO:0000256" key="8">
    <source>
        <dbReference type="ARBA" id="ARBA00023012"/>
    </source>
</evidence>
<keyword evidence="8" id="KW-0902">Two-component regulatory system</keyword>
<keyword evidence="5" id="KW-0547">Nucleotide-binding</keyword>
<dbReference type="EC" id="2.7.13.3" evidence="2"/>
<dbReference type="InterPro" id="IPR035965">
    <property type="entry name" value="PAS-like_dom_sf"/>
</dbReference>
<evidence type="ECO:0000256" key="6">
    <source>
        <dbReference type="ARBA" id="ARBA00022777"/>
    </source>
</evidence>
<reference evidence="10 11" key="1">
    <citation type="submission" date="2016-10" db="EMBL/GenBank/DDBJ databases">
        <title>The whole genome sequencing and assembly of Aeribacillus pallidus KCTC3564 strain.</title>
        <authorList>
            <person name="Lee Y.-J."/>
            <person name="Park M.-K."/>
            <person name="Yi H."/>
            <person name="Bahn Y.-S."/>
            <person name="Kim J.F."/>
            <person name="Lee D.-W."/>
        </authorList>
    </citation>
    <scope>NUCLEOTIDE SEQUENCE [LARGE SCALE GENOMIC DNA]</scope>
    <source>
        <strain evidence="10 11">KCTC3564</strain>
    </source>
</reference>
<dbReference type="Gene3D" id="3.30.450.20">
    <property type="entry name" value="PAS domain"/>
    <property type="match status" value="1"/>
</dbReference>
<dbReference type="RefSeq" id="WP_094244578.1">
    <property type="nucleotide sequence ID" value="NZ_CP017703.1"/>
</dbReference>
<dbReference type="SMART" id="SM00065">
    <property type="entry name" value="GAF"/>
    <property type="match status" value="1"/>
</dbReference>
<evidence type="ECO:0000256" key="3">
    <source>
        <dbReference type="ARBA" id="ARBA00022553"/>
    </source>
</evidence>
<dbReference type="Proteomes" id="UP000214606">
    <property type="component" value="Chromosome"/>
</dbReference>
<dbReference type="InterPro" id="IPR003594">
    <property type="entry name" value="HATPase_dom"/>
</dbReference>
<dbReference type="Pfam" id="PF13185">
    <property type="entry name" value="GAF_2"/>
    <property type="match status" value="1"/>
</dbReference>
<evidence type="ECO:0000313" key="11">
    <source>
        <dbReference type="Proteomes" id="UP000214606"/>
    </source>
</evidence>
<protein>
    <recommendedName>
        <fullName evidence="2">histidine kinase</fullName>
        <ecNumber evidence="2">2.7.13.3</ecNumber>
    </recommendedName>
</protein>
<evidence type="ECO:0000259" key="9">
    <source>
        <dbReference type="PROSITE" id="PS50109"/>
    </source>
</evidence>
<dbReference type="InterPro" id="IPR004358">
    <property type="entry name" value="Sig_transdc_His_kin-like_C"/>
</dbReference>
<dbReference type="NCBIfam" id="TIGR00229">
    <property type="entry name" value="sensory_box"/>
    <property type="match status" value="1"/>
</dbReference>
<dbReference type="GO" id="GO:0005524">
    <property type="term" value="F:ATP binding"/>
    <property type="evidence" value="ECO:0007669"/>
    <property type="project" value="UniProtKB-KW"/>
</dbReference>
<evidence type="ECO:0000256" key="1">
    <source>
        <dbReference type="ARBA" id="ARBA00000085"/>
    </source>
</evidence>
<dbReference type="EMBL" id="CP017703">
    <property type="protein sequence ID" value="ASS89302.1"/>
    <property type="molecule type" value="Genomic_DNA"/>
</dbReference>
<evidence type="ECO:0000256" key="7">
    <source>
        <dbReference type="ARBA" id="ARBA00022840"/>
    </source>
</evidence>
<keyword evidence="3" id="KW-0597">Phosphoprotein</keyword>
<keyword evidence="7" id="KW-0067">ATP-binding</keyword>
<organism evidence="10 11">
    <name type="scientific">Aeribacillus pallidus</name>
    <dbReference type="NCBI Taxonomy" id="33936"/>
    <lineage>
        <taxon>Bacteria</taxon>
        <taxon>Bacillati</taxon>
        <taxon>Bacillota</taxon>
        <taxon>Bacilli</taxon>
        <taxon>Bacillales</taxon>
        <taxon>Bacillaceae</taxon>
        <taxon>Aeribacillus</taxon>
    </lineage>
</organism>
<dbReference type="SUPFAM" id="SSF47384">
    <property type="entry name" value="Homodimeric domain of signal transducing histidine kinase"/>
    <property type="match status" value="1"/>
</dbReference>
<dbReference type="CDD" id="cd00082">
    <property type="entry name" value="HisKA"/>
    <property type="match status" value="1"/>
</dbReference>
<dbReference type="GO" id="GO:0000155">
    <property type="term" value="F:phosphorelay sensor kinase activity"/>
    <property type="evidence" value="ECO:0007669"/>
    <property type="project" value="InterPro"/>
</dbReference>
<feature type="domain" description="Histidine kinase" evidence="9">
    <location>
        <begin position="331"/>
        <end position="548"/>
    </location>
</feature>
<evidence type="ECO:0000256" key="2">
    <source>
        <dbReference type="ARBA" id="ARBA00012438"/>
    </source>
</evidence>
<dbReference type="Pfam" id="PF00512">
    <property type="entry name" value="HisKA"/>
    <property type="match status" value="1"/>
</dbReference>
<dbReference type="KEGG" id="apak:AP3564_02685"/>
<dbReference type="Gene3D" id="3.30.565.10">
    <property type="entry name" value="Histidine kinase-like ATPase, C-terminal domain"/>
    <property type="match status" value="1"/>
</dbReference>
<keyword evidence="6 10" id="KW-0418">Kinase</keyword>
<dbReference type="PANTHER" id="PTHR43065">
    <property type="entry name" value="SENSOR HISTIDINE KINASE"/>
    <property type="match status" value="1"/>
</dbReference>
<accession>A0A223E241</accession>
<gene>
    <name evidence="10" type="ORF">AP3564_02685</name>
</gene>
<dbReference type="SUPFAM" id="SSF55781">
    <property type="entry name" value="GAF domain-like"/>
    <property type="match status" value="1"/>
</dbReference>
<comment type="catalytic activity">
    <reaction evidence="1">
        <text>ATP + protein L-histidine = ADP + protein N-phospho-L-histidine.</text>
        <dbReference type="EC" id="2.7.13.3"/>
    </reaction>
</comment>
<sequence>MLLKDREEMISKLTGVQSSKKSYYNELKIMVEELKKKNMQLEVINEVNRSFNIDMSIDEMLKNIFEKLKVFFPLERISLSLYEHDKLTLTNVYPPNSLYFPIGFVFPKKDSLYWQAIESSQKIFYQMNNDLHYFIEKKAYQSLGIQSALVIPLVSKEAAIGLLSIGSKKINHFDESDLAFFQQLSDQIAVCIENVRLYHKVLTAKKEWEETFRAVSDMMFITDLEGNILKSNDSAKEYFKTDLIGQNIHKLLEIDKKEATQEKYLSVKENIIDEFHLKNHVFEFRSFPIFNRRHEVYSYIIYIIDITEKRKMEAQLIQSGKLAAIGEMAAGIAHELNSPLTAILGNSQLLLRSFKQDDRSYKLLSDIYLCGKRCKSIIQNLLTFSRQDEYVFEECSINEAVEQVLGIFSDQFKQQNIIIQQELAKHIDHVKGNIQQIGQIILNLLINAKDALEEKNIPKKIIKIETKEIIEDNKKWITLSITDNGIGIQNQHLQEIFNPFFTTKSPGKGTGLGLSVSLGIAETHGGTIVVNSKYGEGSEFILKLPVRHE</sequence>
<dbReference type="SMART" id="SM00388">
    <property type="entry name" value="HisKA"/>
    <property type="match status" value="1"/>
</dbReference>
<dbReference type="InterPro" id="IPR003018">
    <property type="entry name" value="GAF"/>
</dbReference>
<dbReference type="AlphaFoldDB" id="A0A223E241"/>
<dbReference type="InterPro" id="IPR005467">
    <property type="entry name" value="His_kinase_dom"/>
</dbReference>
<dbReference type="InterPro" id="IPR000014">
    <property type="entry name" value="PAS"/>
</dbReference>
<dbReference type="InterPro" id="IPR029016">
    <property type="entry name" value="GAF-like_dom_sf"/>
</dbReference>
<dbReference type="PANTHER" id="PTHR43065:SF42">
    <property type="entry name" value="TWO-COMPONENT SENSOR PPRA"/>
    <property type="match status" value="1"/>
</dbReference>
<dbReference type="Gene3D" id="3.30.450.40">
    <property type="match status" value="1"/>
</dbReference>
<dbReference type="Pfam" id="PF02518">
    <property type="entry name" value="HATPase_c"/>
    <property type="match status" value="1"/>
</dbReference>